<gene>
    <name evidence="1" type="ORF">O181_012265</name>
</gene>
<comment type="caution">
    <text evidence="1">The sequence shown here is derived from an EMBL/GenBank/DDBJ whole genome shotgun (WGS) entry which is preliminary data.</text>
</comment>
<evidence type="ECO:0000313" key="1">
    <source>
        <dbReference type="EMBL" id="MBW0472550.1"/>
    </source>
</evidence>
<accession>A0A9Q3BWS5</accession>
<proteinExistence type="predicted"/>
<dbReference type="EMBL" id="AVOT02003123">
    <property type="protein sequence ID" value="MBW0472550.1"/>
    <property type="molecule type" value="Genomic_DNA"/>
</dbReference>
<dbReference type="OrthoDB" id="7691805at2759"/>
<dbReference type="AlphaFoldDB" id="A0A9Q3BWS5"/>
<dbReference type="PANTHER" id="PTHR11439">
    <property type="entry name" value="GAG-POL-RELATED RETROTRANSPOSON"/>
    <property type="match status" value="1"/>
</dbReference>
<name>A0A9Q3BWS5_9BASI</name>
<sequence length="224" mass="24697">MVSTLQRDLASDCARHFAALSKQATVGETLWPRNHSLWATLQEDDVNSIIGIDVHKVSDGYELEQSRLIDSIIHKSWNCTPSTKTPLPEKCNLTTLPETAPTVHTKEFIGTVGALSYVATGTRPDILFSVNLLAQHAKPLGNKHWKCLQNLLGYVSHTKNLRLCLGPQQPSPFWGGEFSWSTYGYLVQLAGCSISWCAKRLKTVEASSCHAELMALGLAAWHGK</sequence>
<evidence type="ECO:0008006" key="3">
    <source>
        <dbReference type="Google" id="ProtNLM"/>
    </source>
</evidence>
<dbReference type="PANTHER" id="PTHR11439:SF467">
    <property type="entry name" value="INTEGRASE CATALYTIC DOMAIN-CONTAINING PROTEIN"/>
    <property type="match status" value="1"/>
</dbReference>
<reference evidence="1" key="1">
    <citation type="submission" date="2021-03" db="EMBL/GenBank/DDBJ databases">
        <title>Draft genome sequence of rust myrtle Austropuccinia psidii MF-1, a brazilian biotype.</title>
        <authorList>
            <person name="Quecine M.C."/>
            <person name="Pachon D.M.R."/>
            <person name="Bonatelli M.L."/>
            <person name="Correr F.H."/>
            <person name="Franceschini L.M."/>
            <person name="Leite T.F."/>
            <person name="Margarido G.R.A."/>
            <person name="Almeida C.A."/>
            <person name="Ferrarezi J.A."/>
            <person name="Labate C.A."/>
        </authorList>
    </citation>
    <scope>NUCLEOTIDE SEQUENCE</scope>
    <source>
        <strain evidence="1">MF-1</strain>
    </source>
</reference>
<organism evidence="1 2">
    <name type="scientific">Austropuccinia psidii MF-1</name>
    <dbReference type="NCBI Taxonomy" id="1389203"/>
    <lineage>
        <taxon>Eukaryota</taxon>
        <taxon>Fungi</taxon>
        <taxon>Dikarya</taxon>
        <taxon>Basidiomycota</taxon>
        <taxon>Pucciniomycotina</taxon>
        <taxon>Pucciniomycetes</taxon>
        <taxon>Pucciniales</taxon>
        <taxon>Sphaerophragmiaceae</taxon>
        <taxon>Austropuccinia</taxon>
    </lineage>
</organism>
<keyword evidence="2" id="KW-1185">Reference proteome</keyword>
<dbReference type="Proteomes" id="UP000765509">
    <property type="component" value="Unassembled WGS sequence"/>
</dbReference>
<protein>
    <recommendedName>
        <fullName evidence="3">Reverse transcriptase Ty1/copia-type domain-containing protein</fullName>
    </recommendedName>
</protein>
<evidence type="ECO:0000313" key="2">
    <source>
        <dbReference type="Proteomes" id="UP000765509"/>
    </source>
</evidence>